<gene>
    <name evidence="1" type="ORF">VB854_24775</name>
</gene>
<dbReference type="RefSeq" id="WP_323272586.1">
    <property type="nucleotide sequence ID" value="NZ_JAYGHT010000148.1"/>
</dbReference>
<dbReference type="EMBL" id="JAYGHT010000148">
    <property type="protein sequence ID" value="MEA5522158.1"/>
    <property type="molecule type" value="Genomic_DNA"/>
</dbReference>
<dbReference type="Proteomes" id="UP001301728">
    <property type="component" value="Unassembled WGS sequence"/>
</dbReference>
<name>A0ABU5U4N6_9CYAN</name>
<keyword evidence="2" id="KW-1185">Reference proteome</keyword>
<evidence type="ECO:0000313" key="2">
    <source>
        <dbReference type="Proteomes" id="UP001301728"/>
    </source>
</evidence>
<accession>A0ABU5U4N6</accession>
<sequence>MSKVIRISNQIFTRLQEIAEPLTDTPATVIERLLDFYEENYQSDGKFQKAETFIDEDFNIERFDPETPPNLKHSRVNKVMIGNSTLSGLNWQKTVRYIHCLCMKQAKTFDALQMITTFDIEKGNRQDKGFYYVPEIGISIRNVDSNVAWKGIFTMAKKISIPIAIYFEWRDKPEAENPGGKGLLSWSPD</sequence>
<organism evidence="1 2">
    <name type="scientific">Limnoraphis robusta CCNP1315</name>
    <dbReference type="NCBI Taxonomy" id="3110306"/>
    <lineage>
        <taxon>Bacteria</taxon>
        <taxon>Bacillati</taxon>
        <taxon>Cyanobacteriota</taxon>
        <taxon>Cyanophyceae</taxon>
        <taxon>Oscillatoriophycideae</taxon>
        <taxon>Oscillatoriales</taxon>
        <taxon>Sirenicapillariaceae</taxon>
        <taxon>Limnoraphis</taxon>
    </lineage>
</organism>
<dbReference type="NCBIfam" id="NF047386">
    <property type="entry name" value="T4SS_SepA_fam"/>
    <property type="match status" value="1"/>
</dbReference>
<protein>
    <submittedName>
        <fullName evidence="1">Uncharacterized protein</fullName>
    </submittedName>
</protein>
<proteinExistence type="predicted"/>
<comment type="caution">
    <text evidence="1">The sequence shown here is derived from an EMBL/GenBank/DDBJ whole genome shotgun (WGS) entry which is preliminary data.</text>
</comment>
<reference evidence="1 2" key="1">
    <citation type="submission" date="2023-12" db="EMBL/GenBank/DDBJ databases">
        <title>Baltic Sea Cyanobacteria.</title>
        <authorList>
            <person name="Delbaje E."/>
            <person name="Fewer D.P."/>
            <person name="Shishido T.K."/>
        </authorList>
    </citation>
    <scope>NUCLEOTIDE SEQUENCE [LARGE SCALE GENOMIC DNA]</scope>
    <source>
        <strain evidence="1 2">CCNP 1315</strain>
    </source>
</reference>
<evidence type="ECO:0000313" key="1">
    <source>
        <dbReference type="EMBL" id="MEA5522158.1"/>
    </source>
</evidence>